<feature type="compositionally biased region" description="Pro residues" evidence="5">
    <location>
        <begin position="803"/>
        <end position="812"/>
    </location>
</feature>
<feature type="region of interest" description="Disordered" evidence="5">
    <location>
        <begin position="469"/>
        <end position="957"/>
    </location>
</feature>
<dbReference type="InterPro" id="IPR019787">
    <property type="entry name" value="Znf_PHD-finger"/>
</dbReference>
<feature type="compositionally biased region" description="Basic residues" evidence="5">
    <location>
        <begin position="185"/>
        <end position="201"/>
    </location>
</feature>
<feature type="compositionally biased region" description="Basic residues" evidence="5">
    <location>
        <begin position="126"/>
        <end position="135"/>
    </location>
</feature>
<dbReference type="SUPFAM" id="SSF82199">
    <property type="entry name" value="SET domain"/>
    <property type="match status" value="1"/>
</dbReference>
<dbReference type="Gene3D" id="2.170.270.10">
    <property type="entry name" value="SET domain"/>
    <property type="match status" value="1"/>
</dbReference>
<dbReference type="GO" id="GO:0070210">
    <property type="term" value="C:Rpd3L-Expanded complex"/>
    <property type="evidence" value="ECO:0007669"/>
    <property type="project" value="TreeGrafter"/>
</dbReference>
<dbReference type="SMART" id="SM00317">
    <property type="entry name" value="SET"/>
    <property type="match status" value="1"/>
</dbReference>
<keyword evidence="3" id="KW-0862">Zinc</keyword>
<dbReference type="Proteomes" id="UP001337655">
    <property type="component" value="Unassembled WGS sequence"/>
</dbReference>
<feature type="compositionally biased region" description="Low complexity" evidence="5">
    <location>
        <begin position="723"/>
        <end position="740"/>
    </location>
</feature>
<evidence type="ECO:0000256" key="2">
    <source>
        <dbReference type="ARBA" id="ARBA00022771"/>
    </source>
</evidence>
<keyword evidence="8" id="KW-1185">Reference proteome</keyword>
<dbReference type="InterPro" id="IPR011011">
    <property type="entry name" value="Znf_FYVE_PHD"/>
</dbReference>
<sequence>MTESSYSVKTVNGHDFHQPAHLHKPSAAFHPHHGLVAPETQDEDAISCVCGYFDDDGWTVACDLCNKWQHQLCYYPHYEDMSLPEDLQHYCIDCRPRVDLDIARARQRQSTRRQEQVQMLNGVKRQPSKSHKKKVRDVPYTNGWLPDKARHDRNSASPRDQPPPAKRPKTSHRTSEPVASNTTKGHARKRTATALNRRRSLSRSPDLPDHLYSEEFIQCYKNDVWNVTDANLHDSIAIANELSVWLTTDPDAFRDLHGLPPEEVYRRWDEEMDDIPNKAHLEIADAPIDERIRDDDNNVLTWKTITVKEAVAQGAYLGELKGHLGSKDDYRRDPGNRWSSLRHPEPFVFFHPRLPVYVDARNEGTELRYVRRSCQPNAELQILVTEGSIYHFCFMATEQIEPGTEIAVGWDTLDSLPTLLRHGENNMSQNDMRQIKSWVSTVLANCGPCACQQHENDCLMHRLDRRREVVNDDEDSASAKAPKSKKRKTGQQVSPLNTHFNSRSGSEAHKADPDDEQSDSRSVSGSAGPGSASRDMTPNTYYSHNGSLSTAPELSERERRKVAKEEEMFARQAEAQTGKTGKKKRNSGGSTLNTPSATSSRHFTYPGPSKYADAGTSKQNGMPPAKPGRKPKSSDAPKPTAESAEKTIRPQYTNSEVQCDMDKEEAEKRAQNPLPQRRFVPLRQRLLQRCVLDNAKRQRPAVESHTPPASKPDDQMEVDQPKVSKSPSPAPVSSARVAPTSTPPQTPPTLEDDPKPDSADDVVMEDVTSVQSIAPPVLHDLSNHGAESKPSPPASPDITSPLPKEPVAPPWPSESAHHAQELTAQPSTNSKPADMQLKMPPPPINPFAQPSQASASSPALSAGLTQSPASLTAPGPPMFSPSVTAAVTPSPAKKKMSLSDYTKRKTQAKDKENTDTRMERDSSPASVASGPVVPPLTAEGSMASQAIDDDAGDGMKS</sequence>
<feature type="compositionally biased region" description="Polar residues" evidence="5">
    <location>
        <begin position="587"/>
        <end position="602"/>
    </location>
</feature>
<dbReference type="GO" id="GO:0008270">
    <property type="term" value="F:zinc ion binding"/>
    <property type="evidence" value="ECO:0007669"/>
    <property type="project" value="UniProtKB-KW"/>
</dbReference>
<feature type="compositionally biased region" description="Polar residues" evidence="5">
    <location>
        <begin position="490"/>
        <end position="505"/>
    </location>
</feature>
<accession>A0AAV9P397</accession>
<feature type="compositionally biased region" description="Basic and acidic residues" evidence="5">
    <location>
        <begin position="554"/>
        <end position="569"/>
    </location>
</feature>
<protein>
    <submittedName>
        <fullName evidence="7">SET domain-containing protein 3</fullName>
    </submittedName>
</protein>
<evidence type="ECO:0000313" key="7">
    <source>
        <dbReference type="EMBL" id="KAK5167141.1"/>
    </source>
</evidence>
<feature type="compositionally biased region" description="Low complexity" evidence="5">
    <location>
        <begin position="520"/>
        <end position="534"/>
    </location>
</feature>
<feature type="compositionally biased region" description="Polar residues" evidence="5">
    <location>
        <begin position="536"/>
        <end position="552"/>
    </location>
</feature>
<feature type="compositionally biased region" description="Acidic residues" evidence="5">
    <location>
        <begin position="947"/>
        <end position="957"/>
    </location>
</feature>
<dbReference type="Pfam" id="PF00628">
    <property type="entry name" value="PHD"/>
    <property type="match status" value="1"/>
</dbReference>
<proteinExistence type="predicted"/>
<feature type="region of interest" description="Disordered" evidence="5">
    <location>
        <begin position="105"/>
        <end position="206"/>
    </location>
</feature>
<dbReference type="GO" id="GO:0006355">
    <property type="term" value="P:regulation of DNA-templated transcription"/>
    <property type="evidence" value="ECO:0007669"/>
    <property type="project" value="TreeGrafter"/>
</dbReference>
<feature type="compositionally biased region" description="Basic and acidic residues" evidence="5">
    <location>
        <begin position="711"/>
        <end position="722"/>
    </location>
</feature>
<dbReference type="EMBL" id="JAVRRT010000012">
    <property type="protein sequence ID" value="KAK5167141.1"/>
    <property type="molecule type" value="Genomic_DNA"/>
</dbReference>
<dbReference type="Pfam" id="PF00856">
    <property type="entry name" value="SET"/>
    <property type="match status" value="1"/>
</dbReference>
<dbReference type="InterPro" id="IPR013083">
    <property type="entry name" value="Znf_RING/FYVE/PHD"/>
</dbReference>
<feature type="compositionally biased region" description="Basic and acidic residues" evidence="5">
    <location>
        <begin position="901"/>
        <end position="922"/>
    </location>
</feature>
<keyword evidence="4" id="KW-0156">Chromatin regulator</keyword>
<dbReference type="GO" id="GO:0006325">
    <property type="term" value="P:chromatin organization"/>
    <property type="evidence" value="ECO:0007669"/>
    <property type="project" value="UniProtKB-KW"/>
</dbReference>
<dbReference type="Gene3D" id="3.30.40.10">
    <property type="entry name" value="Zinc/RING finger domain, C3HC4 (zinc finger)"/>
    <property type="match status" value="1"/>
</dbReference>
<organism evidence="7 8">
    <name type="scientific">Saxophila tyrrhenica</name>
    <dbReference type="NCBI Taxonomy" id="1690608"/>
    <lineage>
        <taxon>Eukaryota</taxon>
        <taxon>Fungi</taxon>
        <taxon>Dikarya</taxon>
        <taxon>Ascomycota</taxon>
        <taxon>Pezizomycotina</taxon>
        <taxon>Dothideomycetes</taxon>
        <taxon>Dothideomycetidae</taxon>
        <taxon>Mycosphaerellales</taxon>
        <taxon>Extremaceae</taxon>
        <taxon>Saxophila</taxon>
    </lineage>
</organism>
<dbReference type="SUPFAM" id="SSF57903">
    <property type="entry name" value="FYVE/PHD zinc finger"/>
    <property type="match status" value="1"/>
</dbReference>
<evidence type="ECO:0000259" key="6">
    <source>
        <dbReference type="SMART" id="SM00317"/>
    </source>
</evidence>
<evidence type="ECO:0000256" key="5">
    <source>
        <dbReference type="SAM" id="MobiDB-lite"/>
    </source>
</evidence>
<evidence type="ECO:0000256" key="4">
    <source>
        <dbReference type="ARBA" id="ARBA00022853"/>
    </source>
</evidence>
<name>A0AAV9P397_9PEZI</name>
<reference evidence="7 8" key="1">
    <citation type="submission" date="2023-08" db="EMBL/GenBank/DDBJ databases">
        <title>Black Yeasts Isolated from many extreme environments.</title>
        <authorList>
            <person name="Coleine C."/>
            <person name="Stajich J.E."/>
            <person name="Selbmann L."/>
        </authorList>
    </citation>
    <scope>NUCLEOTIDE SEQUENCE [LARGE SCALE GENOMIC DNA]</scope>
    <source>
        <strain evidence="7 8">CCFEE 5935</strain>
    </source>
</reference>
<dbReference type="RefSeq" id="XP_064656949.1">
    <property type="nucleotide sequence ID" value="XM_064805107.1"/>
</dbReference>
<gene>
    <name evidence="7" type="primary">SET3</name>
    <name evidence="7" type="ORF">LTR77_007871</name>
</gene>
<dbReference type="PANTHER" id="PTHR46462:SF3">
    <property type="entry name" value="UPSET, ISOFORM A"/>
    <property type="match status" value="1"/>
</dbReference>
<dbReference type="AlphaFoldDB" id="A0AAV9P397"/>
<dbReference type="GO" id="GO:0034967">
    <property type="term" value="C:Set3 complex"/>
    <property type="evidence" value="ECO:0007669"/>
    <property type="project" value="TreeGrafter"/>
</dbReference>
<keyword evidence="2" id="KW-0863">Zinc-finger</keyword>
<evidence type="ECO:0000256" key="3">
    <source>
        <dbReference type="ARBA" id="ARBA00022833"/>
    </source>
</evidence>
<feature type="compositionally biased region" description="Low complexity" evidence="5">
    <location>
        <begin position="848"/>
        <end position="862"/>
    </location>
</feature>
<dbReference type="PANTHER" id="PTHR46462">
    <property type="entry name" value="UPSET, ISOFORM A"/>
    <property type="match status" value="1"/>
</dbReference>
<evidence type="ECO:0000256" key="1">
    <source>
        <dbReference type="ARBA" id="ARBA00022723"/>
    </source>
</evidence>
<dbReference type="InterPro" id="IPR001214">
    <property type="entry name" value="SET_dom"/>
</dbReference>
<dbReference type="GeneID" id="89929206"/>
<feature type="compositionally biased region" description="Polar residues" evidence="5">
    <location>
        <begin position="822"/>
        <end position="831"/>
    </location>
</feature>
<feature type="domain" description="SET" evidence="6">
    <location>
        <begin position="298"/>
        <end position="417"/>
    </location>
</feature>
<evidence type="ECO:0000313" key="8">
    <source>
        <dbReference type="Proteomes" id="UP001337655"/>
    </source>
</evidence>
<keyword evidence="1" id="KW-0479">Metal-binding</keyword>
<comment type="caution">
    <text evidence="7">The sequence shown here is derived from an EMBL/GenBank/DDBJ whole genome shotgun (WGS) entry which is preliminary data.</text>
</comment>
<dbReference type="InterPro" id="IPR046341">
    <property type="entry name" value="SET_dom_sf"/>
</dbReference>